<evidence type="ECO:0008006" key="5">
    <source>
        <dbReference type="Google" id="ProtNLM"/>
    </source>
</evidence>
<evidence type="ECO:0000256" key="1">
    <source>
        <dbReference type="SAM" id="MobiDB-lite"/>
    </source>
</evidence>
<organism evidence="3 4">
    <name type="scientific">Mycena albidolilacea</name>
    <dbReference type="NCBI Taxonomy" id="1033008"/>
    <lineage>
        <taxon>Eukaryota</taxon>
        <taxon>Fungi</taxon>
        <taxon>Dikarya</taxon>
        <taxon>Basidiomycota</taxon>
        <taxon>Agaricomycotina</taxon>
        <taxon>Agaricomycetes</taxon>
        <taxon>Agaricomycetidae</taxon>
        <taxon>Agaricales</taxon>
        <taxon>Marasmiineae</taxon>
        <taxon>Mycenaceae</taxon>
        <taxon>Mycena</taxon>
    </lineage>
</organism>
<dbReference type="AlphaFoldDB" id="A0AAD6ZYF5"/>
<evidence type="ECO:0000256" key="2">
    <source>
        <dbReference type="SAM" id="Phobius"/>
    </source>
</evidence>
<protein>
    <recommendedName>
        <fullName evidence="5">Mid2 domain-containing protein</fullName>
    </recommendedName>
</protein>
<feature type="transmembrane region" description="Helical" evidence="2">
    <location>
        <begin position="200"/>
        <end position="225"/>
    </location>
</feature>
<dbReference type="Proteomes" id="UP001218218">
    <property type="component" value="Unassembled WGS sequence"/>
</dbReference>
<keyword evidence="2" id="KW-1133">Transmembrane helix</keyword>
<evidence type="ECO:0000313" key="3">
    <source>
        <dbReference type="EMBL" id="KAJ7343300.1"/>
    </source>
</evidence>
<name>A0AAD6ZYF5_9AGAR</name>
<sequence>MVGRRRDSKQRATLRRPQASRRDENPKCTDTVIKNGLGAPCVVWADLCSKDNPPDSCCSNVMFLLNAACQTCTQSGQPLTWDFYSGSVEHCDPIPSPDPSPSKNISIPSWAIEMASATPMPDSFNFQAVLDIITSNSTGTSTASGSSSSVDASSSASSTASTTSISGSPAAPSSSTSQPVDTPPSTPLPVSLASTTSTPVGAIVGGIIGALVFIALVGVGIWYMVRRRRAHRMAPSAAYKAAVRAGHQSPMPYQPVYHDSPRHSSEDLPETHDGGAYPFLQTPSRPVSIHSESRFREHTTT</sequence>
<feature type="compositionally biased region" description="Basic and acidic residues" evidence="1">
    <location>
        <begin position="259"/>
        <end position="273"/>
    </location>
</feature>
<accession>A0AAD6ZYF5</accession>
<gene>
    <name evidence="3" type="ORF">DFH08DRAFT_872306</name>
</gene>
<feature type="compositionally biased region" description="Low complexity" evidence="1">
    <location>
        <begin position="139"/>
        <end position="177"/>
    </location>
</feature>
<evidence type="ECO:0000313" key="4">
    <source>
        <dbReference type="Proteomes" id="UP001218218"/>
    </source>
</evidence>
<feature type="compositionally biased region" description="Basic and acidic residues" evidence="1">
    <location>
        <begin position="291"/>
        <end position="301"/>
    </location>
</feature>
<dbReference type="PANTHER" id="PTHR16861">
    <property type="entry name" value="GLYCOPROTEIN 38"/>
    <property type="match status" value="1"/>
</dbReference>
<keyword evidence="2" id="KW-0472">Membrane</keyword>
<feature type="compositionally biased region" description="Basic residues" evidence="1">
    <location>
        <begin position="1"/>
        <end position="14"/>
    </location>
</feature>
<dbReference type="CDD" id="cd12087">
    <property type="entry name" value="TM_EGFR-like"/>
    <property type="match status" value="1"/>
</dbReference>
<feature type="region of interest" description="Disordered" evidence="1">
    <location>
        <begin position="1"/>
        <end position="27"/>
    </location>
</feature>
<keyword evidence="2" id="KW-0812">Transmembrane</keyword>
<dbReference type="EMBL" id="JARIHO010000023">
    <property type="protein sequence ID" value="KAJ7343300.1"/>
    <property type="molecule type" value="Genomic_DNA"/>
</dbReference>
<comment type="caution">
    <text evidence="3">The sequence shown here is derived from an EMBL/GenBank/DDBJ whole genome shotgun (WGS) entry which is preliminary data.</text>
</comment>
<keyword evidence="4" id="KW-1185">Reference proteome</keyword>
<reference evidence="3" key="1">
    <citation type="submission" date="2023-03" db="EMBL/GenBank/DDBJ databases">
        <title>Massive genome expansion in bonnet fungi (Mycena s.s.) driven by repeated elements and novel gene families across ecological guilds.</title>
        <authorList>
            <consortium name="Lawrence Berkeley National Laboratory"/>
            <person name="Harder C.B."/>
            <person name="Miyauchi S."/>
            <person name="Viragh M."/>
            <person name="Kuo A."/>
            <person name="Thoen E."/>
            <person name="Andreopoulos B."/>
            <person name="Lu D."/>
            <person name="Skrede I."/>
            <person name="Drula E."/>
            <person name="Henrissat B."/>
            <person name="Morin E."/>
            <person name="Kohler A."/>
            <person name="Barry K."/>
            <person name="LaButti K."/>
            <person name="Morin E."/>
            <person name="Salamov A."/>
            <person name="Lipzen A."/>
            <person name="Mereny Z."/>
            <person name="Hegedus B."/>
            <person name="Baldrian P."/>
            <person name="Stursova M."/>
            <person name="Weitz H."/>
            <person name="Taylor A."/>
            <person name="Grigoriev I.V."/>
            <person name="Nagy L.G."/>
            <person name="Martin F."/>
            <person name="Kauserud H."/>
        </authorList>
    </citation>
    <scope>NUCLEOTIDE SEQUENCE</scope>
    <source>
        <strain evidence="3">CBHHK002</strain>
    </source>
</reference>
<dbReference type="PANTHER" id="PTHR16861:SF4">
    <property type="entry name" value="SH3 DOMAIN PROTEIN (AFU_ORTHOLOGUE AFUA_1G13610)"/>
    <property type="match status" value="1"/>
</dbReference>
<feature type="region of interest" description="Disordered" evidence="1">
    <location>
        <begin position="255"/>
        <end position="301"/>
    </location>
</feature>
<proteinExistence type="predicted"/>
<feature type="region of interest" description="Disordered" evidence="1">
    <location>
        <begin position="139"/>
        <end position="192"/>
    </location>
</feature>